<gene>
    <name evidence="3" type="ORF">Esi_0094_0034</name>
</gene>
<dbReference type="EMBL" id="FN649735">
    <property type="protein sequence ID" value="CBJ28168.1"/>
    <property type="molecule type" value="Genomic_DNA"/>
</dbReference>
<sequence>MRISLLQLCFGFLAVCLVLGEQVEEAPSSNLFKKFFTKTKNGLGKVRKSLAVKKDKAVDEEDPLGEGVEAVLDAIDEFVAEGEKNTGKAAEDVKKVVDETKESVKSAISASKDKLNEAGADIKSTVDAAVEGAAADMDAVRGSLQDGIKNVGDQVAEAAREAAESAAAASKKAQEDAEETAEKASTAAGEL</sequence>
<reference evidence="3 4" key="1">
    <citation type="journal article" date="2010" name="Nature">
        <title>The Ectocarpus genome and the independent evolution of multicellularity in brown algae.</title>
        <authorList>
            <person name="Cock J.M."/>
            <person name="Sterck L."/>
            <person name="Rouze P."/>
            <person name="Scornet D."/>
            <person name="Allen A.E."/>
            <person name="Amoutzias G."/>
            <person name="Anthouard V."/>
            <person name="Artiguenave F."/>
            <person name="Aury J.M."/>
            <person name="Badger J.H."/>
            <person name="Beszteri B."/>
            <person name="Billiau K."/>
            <person name="Bonnet E."/>
            <person name="Bothwell J.H."/>
            <person name="Bowler C."/>
            <person name="Boyen C."/>
            <person name="Brownlee C."/>
            <person name="Carrano C.J."/>
            <person name="Charrier B."/>
            <person name="Cho G.Y."/>
            <person name="Coelho S.M."/>
            <person name="Collen J."/>
            <person name="Corre E."/>
            <person name="Da Silva C."/>
            <person name="Delage L."/>
            <person name="Delaroque N."/>
            <person name="Dittami S.M."/>
            <person name="Doulbeau S."/>
            <person name="Elias M."/>
            <person name="Farnham G."/>
            <person name="Gachon C.M."/>
            <person name="Gschloessl B."/>
            <person name="Heesch S."/>
            <person name="Jabbari K."/>
            <person name="Jubin C."/>
            <person name="Kawai H."/>
            <person name="Kimura K."/>
            <person name="Kloareg B."/>
            <person name="Kupper F.C."/>
            <person name="Lang D."/>
            <person name="Le Bail A."/>
            <person name="Leblanc C."/>
            <person name="Lerouge P."/>
            <person name="Lohr M."/>
            <person name="Lopez P.J."/>
            <person name="Martens C."/>
            <person name="Maumus F."/>
            <person name="Michel G."/>
            <person name="Miranda-Saavedra D."/>
            <person name="Morales J."/>
            <person name="Moreau H."/>
            <person name="Motomura T."/>
            <person name="Nagasato C."/>
            <person name="Napoli C.A."/>
            <person name="Nelson D.R."/>
            <person name="Nyvall-Collen P."/>
            <person name="Peters A.F."/>
            <person name="Pommier C."/>
            <person name="Potin P."/>
            <person name="Poulain J."/>
            <person name="Quesneville H."/>
            <person name="Read B."/>
            <person name="Rensing S.A."/>
            <person name="Ritter A."/>
            <person name="Rousvoal S."/>
            <person name="Samanta M."/>
            <person name="Samson G."/>
            <person name="Schroeder D.C."/>
            <person name="Segurens B."/>
            <person name="Strittmatter M."/>
            <person name="Tonon T."/>
            <person name="Tregear J.W."/>
            <person name="Valentin K."/>
            <person name="von Dassow P."/>
            <person name="Yamagishi T."/>
            <person name="Van de Peer Y."/>
            <person name="Wincker P."/>
        </authorList>
    </citation>
    <scope>NUCLEOTIDE SEQUENCE [LARGE SCALE GENOMIC DNA]</scope>
    <source>
        <strain evidence="4">Ec32 / CCAP1310/4</strain>
    </source>
</reference>
<feature type="signal peptide" evidence="2">
    <location>
        <begin position="1"/>
        <end position="20"/>
    </location>
</feature>
<dbReference type="EMBL" id="FN649181">
    <property type="protein sequence ID" value="CBJ28168.1"/>
    <property type="molecule type" value="Genomic_DNA"/>
</dbReference>
<evidence type="ECO:0000256" key="2">
    <source>
        <dbReference type="SAM" id="SignalP"/>
    </source>
</evidence>
<protein>
    <submittedName>
        <fullName evidence="3">Uncharacterized protein</fullName>
    </submittedName>
</protein>
<dbReference type="AlphaFoldDB" id="D7G907"/>
<name>D7G907_ECTSI</name>
<dbReference type="Proteomes" id="UP000002630">
    <property type="component" value="Linkage Group LG10"/>
</dbReference>
<evidence type="ECO:0000313" key="4">
    <source>
        <dbReference type="Proteomes" id="UP000002630"/>
    </source>
</evidence>
<feature type="chain" id="PRO_5003095914" evidence="2">
    <location>
        <begin position="21"/>
        <end position="191"/>
    </location>
</feature>
<dbReference type="Gene3D" id="1.20.120.20">
    <property type="entry name" value="Apolipoprotein"/>
    <property type="match status" value="1"/>
</dbReference>
<evidence type="ECO:0000256" key="1">
    <source>
        <dbReference type="SAM" id="MobiDB-lite"/>
    </source>
</evidence>
<dbReference type="SUPFAM" id="SSF58113">
    <property type="entry name" value="Apolipoprotein A-I"/>
    <property type="match status" value="1"/>
</dbReference>
<dbReference type="OrthoDB" id="10406122at2759"/>
<keyword evidence="4" id="KW-1185">Reference proteome</keyword>
<organism evidence="3 4">
    <name type="scientific">Ectocarpus siliculosus</name>
    <name type="common">Brown alga</name>
    <name type="synonym">Conferva siliculosa</name>
    <dbReference type="NCBI Taxonomy" id="2880"/>
    <lineage>
        <taxon>Eukaryota</taxon>
        <taxon>Sar</taxon>
        <taxon>Stramenopiles</taxon>
        <taxon>Ochrophyta</taxon>
        <taxon>PX clade</taxon>
        <taxon>Phaeophyceae</taxon>
        <taxon>Ectocarpales</taxon>
        <taxon>Ectocarpaceae</taxon>
        <taxon>Ectocarpus</taxon>
    </lineage>
</organism>
<dbReference type="InParanoid" id="D7G907"/>
<keyword evidence="2" id="KW-0732">Signal</keyword>
<proteinExistence type="predicted"/>
<feature type="region of interest" description="Disordered" evidence="1">
    <location>
        <begin position="162"/>
        <end position="191"/>
    </location>
</feature>
<evidence type="ECO:0000313" key="3">
    <source>
        <dbReference type="EMBL" id="CBJ28168.1"/>
    </source>
</evidence>
<accession>D7G907</accession>